<evidence type="ECO:0008006" key="2">
    <source>
        <dbReference type="Google" id="ProtNLM"/>
    </source>
</evidence>
<feature type="non-terminal residue" evidence="1">
    <location>
        <position position="1"/>
    </location>
</feature>
<name>A0A382CI15_9ZZZZ</name>
<evidence type="ECO:0000313" key="1">
    <source>
        <dbReference type="EMBL" id="SVB25474.1"/>
    </source>
</evidence>
<dbReference type="EMBL" id="UINC01034514">
    <property type="protein sequence ID" value="SVB25474.1"/>
    <property type="molecule type" value="Genomic_DNA"/>
</dbReference>
<reference evidence="1" key="1">
    <citation type="submission" date="2018-05" db="EMBL/GenBank/DDBJ databases">
        <authorList>
            <person name="Lanie J.A."/>
            <person name="Ng W.-L."/>
            <person name="Kazmierczak K.M."/>
            <person name="Andrzejewski T.M."/>
            <person name="Davidsen T.M."/>
            <person name="Wayne K.J."/>
            <person name="Tettelin H."/>
            <person name="Glass J.I."/>
            <person name="Rusch D."/>
            <person name="Podicherti R."/>
            <person name="Tsui H.-C.T."/>
            <person name="Winkler M.E."/>
        </authorList>
    </citation>
    <scope>NUCLEOTIDE SEQUENCE</scope>
</reference>
<organism evidence="1">
    <name type="scientific">marine metagenome</name>
    <dbReference type="NCBI Taxonomy" id="408172"/>
    <lineage>
        <taxon>unclassified sequences</taxon>
        <taxon>metagenomes</taxon>
        <taxon>ecological metagenomes</taxon>
    </lineage>
</organism>
<sequence>VGEAGAVAEMVSETLSLDIRRIVTDSDLDGVVTGAILRRWWPEAEIVFGHPGELRAGLLDDCMDRHTAVCDLPRHPNCGLSIDHHQSNAPSEHDDEGVVTVWRQAPSAARIAYDLLVADTDLSDLSDMLGWVDKLDGGGITREEFRSDNPVIWLGRLIDVESGLALHILESLQHGVSVEDILSDTKVAPALAERRRRQTEMDDVISESIKVVDRLAIVRLEDCGLRSNGYHVTALVGDDCDACLVVHGDVGASFGEEERYPVSASFYTNSFLHTTGGIYDLTKLATRFDSDGGGHANACGCRIQALEDGARVHRAVARSDIEANLVVWLEMWAER</sequence>
<protein>
    <recommendedName>
        <fullName evidence="2">DHHA1 domain-containing protein</fullName>
    </recommendedName>
</protein>
<dbReference type="SUPFAM" id="SSF64182">
    <property type="entry name" value="DHH phosphoesterases"/>
    <property type="match status" value="1"/>
</dbReference>
<dbReference type="InterPro" id="IPR052968">
    <property type="entry name" value="Nucleotide_metab_enz"/>
</dbReference>
<dbReference type="AlphaFoldDB" id="A0A382CI15"/>
<accession>A0A382CI15</accession>
<dbReference type="InterPro" id="IPR038763">
    <property type="entry name" value="DHH_sf"/>
</dbReference>
<dbReference type="PANTHER" id="PTHR42146:SF1">
    <property type="entry name" value="OLIGORIBONUCLEASE NRNB"/>
    <property type="match status" value="1"/>
</dbReference>
<gene>
    <name evidence="1" type="ORF">METZ01_LOCUS178328</name>
</gene>
<dbReference type="PANTHER" id="PTHR42146">
    <property type="entry name" value="3',5'-CYCLIC-NUCLEOTIDE PHOSPHODIESTERASE"/>
    <property type="match status" value="1"/>
</dbReference>
<proteinExistence type="predicted"/>